<dbReference type="InterPro" id="IPR015813">
    <property type="entry name" value="Pyrv/PenolPyrv_kinase-like_dom"/>
</dbReference>
<dbReference type="AlphaFoldDB" id="A0A177Y8H3"/>
<evidence type="ECO:0000313" key="8">
    <source>
        <dbReference type="Proteomes" id="UP000077519"/>
    </source>
</evidence>
<evidence type="ECO:0000256" key="3">
    <source>
        <dbReference type="ARBA" id="ARBA00022842"/>
    </source>
</evidence>
<evidence type="ECO:0000259" key="6">
    <source>
        <dbReference type="Pfam" id="PF03328"/>
    </source>
</evidence>
<dbReference type="InterPro" id="IPR011206">
    <property type="entry name" value="Citrate_lyase_beta/mcl1/mcl2"/>
</dbReference>
<feature type="binding site" evidence="4">
    <location>
        <position position="53"/>
    </location>
    <ligand>
        <name>substrate</name>
    </ligand>
</feature>
<evidence type="ECO:0000313" key="7">
    <source>
        <dbReference type="EMBL" id="OAK51805.1"/>
    </source>
</evidence>
<feature type="binding site" evidence="5">
    <location>
        <position position="105"/>
    </location>
    <ligand>
        <name>Mg(2+)</name>
        <dbReference type="ChEBI" id="CHEBI:18420"/>
    </ligand>
</feature>
<dbReference type="Proteomes" id="UP000077519">
    <property type="component" value="Unassembled WGS sequence"/>
</dbReference>
<dbReference type="InterPro" id="IPR005000">
    <property type="entry name" value="Aldolase/citrate-lyase_domain"/>
</dbReference>
<evidence type="ECO:0000256" key="5">
    <source>
        <dbReference type="PIRSR" id="PIRSR015582-2"/>
    </source>
</evidence>
<name>A0A177Y8H3_9NOCA</name>
<dbReference type="PANTHER" id="PTHR32308:SF0">
    <property type="entry name" value="HPCH_HPAI ALDOLASE_CITRATE LYASE DOMAIN-CONTAINING PROTEIN"/>
    <property type="match status" value="1"/>
</dbReference>
<comment type="caution">
    <text evidence="7">The sequence shown here is derived from an EMBL/GenBank/DDBJ whole genome shotgun (WGS) entry which is preliminary data.</text>
</comment>
<proteinExistence type="predicted"/>
<protein>
    <recommendedName>
        <fullName evidence="6">HpcH/HpaI aldolase/citrate lyase domain-containing protein</fullName>
    </recommendedName>
</protein>
<keyword evidence="2 5" id="KW-0479">Metal-binding</keyword>
<dbReference type="EMBL" id="LVHI01000037">
    <property type="protein sequence ID" value="OAK51805.1"/>
    <property type="molecule type" value="Genomic_DNA"/>
</dbReference>
<evidence type="ECO:0000256" key="4">
    <source>
        <dbReference type="PIRSR" id="PIRSR015582-1"/>
    </source>
</evidence>
<feature type="binding site" evidence="5">
    <location>
        <position position="131"/>
    </location>
    <ligand>
        <name>Mg(2+)</name>
        <dbReference type="ChEBI" id="CHEBI:18420"/>
    </ligand>
</feature>
<evidence type="ECO:0000256" key="1">
    <source>
        <dbReference type="ARBA" id="ARBA00001946"/>
    </source>
</evidence>
<comment type="cofactor">
    <cofactor evidence="1">
        <name>Mg(2+)</name>
        <dbReference type="ChEBI" id="CHEBI:18420"/>
    </cofactor>
</comment>
<reference evidence="7 8" key="1">
    <citation type="submission" date="2016-03" db="EMBL/GenBank/DDBJ databases">
        <title>Genome sequence of Rhodococcus kyotonensis KB10.</title>
        <authorList>
            <person name="Jeong H."/>
            <person name="Hong C.E."/>
            <person name="Jo S.H."/>
            <person name="Park J.M."/>
        </authorList>
    </citation>
    <scope>NUCLEOTIDE SEQUENCE [LARGE SCALE GENOMIC DNA]</scope>
    <source>
        <strain evidence="7 8">KB10</strain>
    </source>
</reference>
<dbReference type="SUPFAM" id="SSF51621">
    <property type="entry name" value="Phosphoenolpyruvate/pyruvate domain"/>
    <property type="match status" value="1"/>
</dbReference>
<feature type="binding site" evidence="4">
    <location>
        <position position="105"/>
    </location>
    <ligand>
        <name>substrate</name>
    </ligand>
</feature>
<dbReference type="PIRSF" id="PIRSF015582">
    <property type="entry name" value="Cit_lyase_B"/>
    <property type="match status" value="1"/>
</dbReference>
<dbReference type="GO" id="GO:0000287">
    <property type="term" value="F:magnesium ion binding"/>
    <property type="evidence" value="ECO:0007669"/>
    <property type="project" value="TreeGrafter"/>
</dbReference>
<dbReference type="PANTHER" id="PTHR32308">
    <property type="entry name" value="LYASE BETA SUBUNIT, PUTATIVE (AFU_ORTHOLOGUE AFUA_4G13030)-RELATED"/>
    <property type="match status" value="1"/>
</dbReference>
<dbReference type="InterPro" id="IPR040442">
    <property type="entry name" value="Pyrv_kinase-like_dom_sf"/>
</dbReference>
<accession>A0A177Y8H3</accession>
<keyword evidence="3 5" id="KW-0460">Magnesium</keyword>
<gene>
    <name evidence="7" type="ORF">A3K89_10965</name>
</gene>
<feature type="domain" description="HpcH/HpaI aldolase/citrate lyase" evidence="6">
    <location>
        <begin position="5"/>
        <end position="198"/>
    </location>
</feature>
<dbReference type="Gene3D" id="3.20.20.60">
    <property type="entry name" value="Phosphoenolpyruvate-binding domains"/>
    <property type="match status" value="1"/>
</dbReference>
<evidence type="ECO:0000256" key="2">
    <source>
        <dbReference type="ARBA" id="ARBA00022723"/>
    </source>
</evidence>
<keyword evidence="8" id="KW-1185">Reference proteome</keyword>
<dbReference type="GO" id="GO:0003824">
    <property type="term" value="F:catalytic activity"/>
    <property type="evidence" value="ECO:0007669"/>
    <property type="project" value="InterPro"/>
</dbReference>
<dbReference type="GO" id="GO:0006107">
    <property type="term" value="P:oxaloacetate metabolic process"/>
    <property type="evidence" value="ECO:0007669"/>
    <property type="project" value="TreeGrafter"/>
</dbReference>
<sequence length="256" mass="26965">MPERFDKALASGADAVVLDLEDAVALADKETARRTVAEWVAQCMPGDVEVWVRVNPGDLDDVRAVAGPRLTGVWLPKVGSAAEVTRVADVLDEVCPEAAVSAMIETAGGVFEALAIARAPRMRFLQIGEVDLAADLGVDGSHDSLLFARSQVVAASVAAGVEPPLAAVSRNFRDLDEFESDTRKLAGLGFVGRACIHPAQVAASRKVFVPTVDEVQDAYAVLEALATTGVAVDSRGFLIDEAVARQARRVVALHAP</sequence>
<dbReference type="Pfam" id="PF03328">
    <property type="entry name" value="HpcH_HpaI"/>
    <property type="match status" value="1"/>
</dbReference>
<organism evidence="7 8">
    <name type="scientific">Rhodococcoides kyotonense</name>
    <dbReference type="NCBI Taxonomy" id="398843"/>
    <lineage>
        <taxon>Bacteria</taxon>
        <taxon>Bacillati</taxon>
        <taxon>Actinomycetota</taxon>
        <taxon>Actinomycetes</taxon>
        <taxon>Mycobacteriales</taxon>
        <taxon>Nocardiaceae</taxon>
        <taxon>Rhodococcoides</taxon>
    </lineage>
</organism>